<dbReference type="EMBL" id="JABFCR010000032">
    <property type="protein sequence ID" value="NNU34120.1"/>
    <property type="molecule type" value="Genomic_DNA"/>
</dbReference>
<organism evidence="1 2">
    <name type="scientific">Mucilaginibacter humi</name>
    <dbReference type="NCBI Taxonomy" id="2732510"/>
    <lineage>
        <taxon>Bacteria</taxon>
        <taxon>Pseudomonadati</taxon>
        <taxon>Bacteroidota</taxon>
        <taxon>Sphingobacteriia</taxon>
        <taxon>Sphingobacteriales</taxon>
        <taxon>Sphingobacteriaceae</taxon>
        <taxon>Mucilaginibacter</taxon>
    </lineage>
</organism>
<gene>
    <name evidence="1" type="ORF">HK413_08140</name>
</gene>
<dbReference type="InterPro" id="IPR036278">
    <property type="entry name" value="Sialidase_sf"/>
</dbReference>
<evidence type="ECO:0000313" key="1">
    <source>
        <dbReference type="EMBL" id="NNU34120.1"/>
    </source>
</evidence>
<protein>
    <recommendedName>
        <fullName evidence="3">Exo-alpha-sialidase</fullName>
    </recommendedName>
</protein>
<sequence>MSRGPQLSSSATYSVITAMDKTGNIHWFKLNNGAKAWQAMGVVNDLKGSAPEGLMSITADNKDNFYAVWLDTRLGGRNQVWFSSLSGRSTKWTANQLVYKSPDGHVCECCKPNIAVAGNTIAIMFRNWLNGSRDLYVVRSANAGQSFSDAQKMGLDTGSLTPALWMAAASA</sequence>
<dbReference type="RefSeq" id="WP_175269804.1">
    <property type="nucleotide sequence ID" value="NZ_JABFCR010000032.1"/>
</dbReference>
<evidence type="ECO:0008006" key="3">
    <source>
        <dbReference type="Google" id="ProtNLM"/>
    </source>
</evidence>
<dbReference type="SUPFAM" id="SSF50939">
    <property type="entry name" value="Sialidases"/>
    <property type="match status" value="1"/>
</dbReference>
<keyword evidence="2" id="KW-1185">Reference proteome</keyword>
<dbReference type="Proteomes" id="UP000566071">
    <property type="component" value="Unassembled WGS sequence"/>
</dbReference>
<reference evidence="1 2" key="1">
    <citation type="submission" date="2020-05" db="EMBL/GenBank/DDBJ databases">
        <authorList>
            <person name="Khan S.A."/>
            <person name="Jeon C.O."/>
            <person name="Chun B.H."/>
        </authorList>
    </citation>
    <scope>NUCLEOTIDE SEQUENCE [LARGE SCALE GENOMIC DNA]</scope>
    <source>
        <strain evidence="1 2">S1162</strain>
    </source>
</reference>
<accession>A0ABX1W1X8</accession>
<proteinExistence type="predicted"/>
<name>A0ABX1W1X8_9SPHI</name>
<comment type="caution">
    <text evidence="1">The sequence shown here is derived from an EMBL/GenBank/DDBJ whole genome shotgun (WGS) entry which is preliminary data.</text>
</comment>
<evidence type="ECO:0000313" key="2">
    <source>
        <dbReference type="Proteomes" id="UP000566071"/>
    </source>
</evidence>